<evidence type="ECO:0000313" key="3">
    <source>
        <dbReference type="Proteomes" id="UP001501495"/>
    </source>
</evidence>
<comment type="caution">
    <text evidence="2">The sequence shown here is derived from an EMBL/GenBank/DDBJ whole genome shotgun (WGS) entry which is preliminary data.</text>
</comment>
<evidence type="ECO:0000313" key="2">
    <source>
        <dbReference type="EMBL" id="GAA4127335.1"/>
    </source>
</evidence>
<dbReference type="EMBL" id="BAAAZH010000031">
    <property type="protein sequence ID" value="GAA4127335.1"/>
    <property type="molecule type" value="Genomic_DNA"/>
</dbReference>
<evidence type="ECO:0000256" key="1">
    <source>
        <dbReference type="SAM" id="MobiDB-lite"/>
    </source>
</evidence>
<gene>
    <name evidence="2" type="ORF">GCM10022215_37700</name>
</gene>
<feature type="region of interest" description="Disordered" evidence="1">
    <location>
        <begin position="43"/>
        <end position="65"/>
    </location>
</feature>
<accession>A0ABP7XX80</accession>
<protein>
    <submittedName>
        <fullName evidence="2">Uncharacterized protein</fullName>
    </submittedName>
</protein>
<dbReference type="Proteomes" id="UP001501495">
    <property type="component" value="Unassembled WGS sequence"/>
</dbReference>
<proteinExistence type="predicted"/>
<sequence length="65" mass="7034">MAVVGLVAFLSVLTLLAYGGLTGRIRASSGCCAPADPRKDLRMRAAFDDEAEKKPRSGRDERPNR</sequence>
<dbReference type="RefSeq" id="WP_344735048.1">
    <property type="nucleotide sequence ID" value="NZ_BAAAZH010000031.1"/>
</dbReference>
<name>A0ABP7XX80_9ACTN</name>
<keyword evidence="3" id="KW-1185">Reference proteome</keyword>
<organism evidence="2 3">
    <name type="scientific">Nocardioides fonticola</name>
    <dbReference type="NCBI Taxonomy" id="450363"/>
    <lineage>
        <taxon>Bacteria</taxon>
        <taxon>Bacillati</taxon>
        <taxon>Actinomycetota</taxon>
        <taxon>Actinomycetes</taxon>
        <taxon>Propionibacteriales</taxon>
        <taxon>Nocardioidaceae</taxon>
        <taxon>Nocardioides</taxon>
    </lineage>
</organism>
<reference evidence="3" key="1">
    <citation type="journal article" date="2019" name="Int. J. Syst. Evol. Microbiol.">
        <title>The Global Catalogue of Microorganisms (GCM) 10K type strain sequencing project: providing services to taxonomists for standard genome sequencing and annotation.</title>
        <authorList>
            <consortium name="The Broad Institute Genomics Platform"/>
            <consortium name="The Broad Institute Genome Sequencing Center for Infectious Disease"/>
            <person name="Wu L."/>
            <person name="Ma J."/>
        </authorList>
    </citation>
    <scope>NUCLEOTIDE SEQUENCE [LARGE SCALE GENOMIC DNA]</scope>
    <source>
        <strain evidence="3">JCM 16703</strain>
    </source>
</reference>